<keyword evidence="1" id="KW-0436">Ligase</keyword>
<dbReference type="GO" id="GO:0004828">
    <property type="term" value="F:serine-tRNA ligase activity"/>
    <property type="evidence" value="ECO:0007669"/>
    <property type="project" value="InterPro"/>
</dbReference>
<proteinExistence type="predicted"/>
<sequence length="90" mass="10048">MATARLCCLVAPNKPSFQSADNAGNGFVHMLNCTLTATQRTLCCLLENHQTEEGFKVPDVLQPYMHGQDFVKFRKPLRQAGRLLVSALRK</sequence>
<dbReference type="AlphaFoldDB" id="A0A699ZHU2"/>
<dbReference type="PANTHER" id="PTHR11778">
    <property type="entry name" value="SERYL-TRNA SYNTHETASE"/>
    <property type="match status" value="1"/>
</dbReference>
<organism evidence="1 2">
    <name type="scientific">Haematococcus lacustris</name>
    <name type="common">Green alga</name>
    <name type="synonym">Haematococcus pluvialis</name>
    <dbReference type="NCBI Taxonomy" id="44745"/>
    <lineage>
        <taxon>Eukaryota</taxon>
        <taxon>Viridiplantae</taxon>
        <taxon>Chlorophyta</taxon>
        <taxon>core chlorophytes</taxon>
        <taxon>Chlorophyceae</taxon>
        <taxon>CS clade</taxon>
        <taxon>Chlamydomonadales</taxon>
        <taxon>Haematococcaceae</taxon>
        <taxon>Haematococcus</taxon>
    </lineage>
</organism>
<dbReference type="InterPro" id="IPR045864">
    <property type="entry name" value="aa-tRNA-synth_II/BPL/LPL"/>
</dbReference>
<keyword evidence="2" id="KW-1185">Reference proteome</keyword>
<dbReference type="SUPFAM" id="SSF55681">
    <property type="entry name" value="Class II aaRS and biotin synthetases"/>
    <property type="match status" value="1"/>
</dbReference>
<name>A0A699ZHU2_HAELA</name>
<comment type="caution">
    <text evidence="1">The sequence shown here is derived from an EMBL/GenBank/DDBJ whole genome shotgun (WGS) entry which is preliminary data.</text>
</comment>
<dbReference type="Proteomes" id="UP000485058">
    <property type="component" value="Unassembled WGS sequence"/>
</dbReference>
<evidence type="ECO:0000313" key="1">
    <source>
        <dbReference type="EMBL" id="GFH18338.1"/>
    </source>
</evidence>
<dbReference type="Gene3D" id="3.30.930.10">
    <property type="entry name" value="Bira Bifunctional Protein, Domain 2"/>
    <property type="match status" value="1"/>
</dbReference>
<gene>
    <name evidence="1" type="ORF">HaLaN_15124</name>
</gene>
<dbReference type="GO" id="GO:0005524">
    <property type="term" value="F:ATP binding"/>
    <property type="evidence" value="ECO:0007669"/>
    <property type="project" value="InterPro"/>
</dbReference>
<accession>A0A699ZHU2</accession>
<protein>
    <submittedName>
        <fullName evidence="1">AA_TRNA_LIGASE_II domain-containing protein</fullName>
    </submittedName>
</protein>
<evidence type="ECO:0000313" key="2">
    <source>
        <dbReference type="Proteomes" id="UP000485058"/>
    </source>
</evidence>
<dbReference type="GO" id="GO:0006434">
    <property type="term" value="P:seryl-tRNA aminoacylation"/>
    <property type="evidence" value="ECO:0007669"/>
    <property type="project" value="InterPro"/>
</dbReference>
<dbReference type="EMBL" id="BLLF01001286">
    <property type="protein sequence ID" value="GFH18338.1"/>
    <property type="molecule type" value="Genomic_DNA"/>
</dbReference>
<dbReference type="InterPro" id="IPR002317">
    <property type="entry name" value="Ser-tRNA-ligase_type_1"/>
</dbReference>
<reference evidence="1 2" key="1">
    <citation type="submission" date="2020-02" db="EMBL/GenBank/DDBJ databases">
        <title>Draft genome sequence of Haematococcus lacustris strain NIES-144.</title>
        <authorList>
            <person name="Morimoto D."/>
            <person name="Nakagawa S."/>
            <person name="Yoshida T."/>
            <person name="Sawayama S."/>
        </authorList>
    </citation>
    <scope>NUCLEOTIDE SEQUENCE [LARGE SCALE GENOMIC DNA]</scope>
    <source>
        <strain evidence="1 2">NIES-144</strain>
    </source>
</reference>